<dbReference type="InParanoid" id="A0A162TM07"/>
<evidence type="ECO:0000313" key="2">
    <source>
        <dbReference type="Proteomes" id="UP000077315"/>
    </source>
</evidence>
<dbReference type="RefSeq" id="XP_018287632.1">
    <property type="nucleotide sequence ID" value="XM_018436759.1"/>
</dbReference>
<gene>
    <name evidence="1" type="ORF">PHYBLDRAFT_172229</name>
</gene>
<keyword evidence="2" id="KW-1185">Reference proteome</keyword>
<dbReference type="GeneID" id="28997665"/>
<organism evidence="1 2">
    <name type="scientific">Phycomyces blakesleeanus (strain ATCC 8743b / DSM 1359 / FGSC 10004 / NBRC 33097 / NRRL 1555)</name>
    <dbReference type="NCBI Taxonomy" id="763407"/>
    <lineage>
        <taxon>Eukaryota</taxon>
        <taxon>Fungi</taxon>
        <taxon>Fungi incertae sedis</taxon>
        <taxon>Mucoromycota</taxon>
        <taxon>Mucoromycotina</taxon>
        <taxon>Mucoromycetes</taxon>
        <taxon>Mucorales</taxon>
        <taxon>Phycomycetaceae</taxon>
        <taxon>Phycomyces</taxon>
    </lineage>
</organism>
<reference evidence="2" key="1">
    <citation type="submission" date="2015-06" db="EMBL/GenBank/DDBJ databases">
        <title>Expansion of signal transduction pathways in fungi by whole-genome duplication.</title>
        <authorList>
            <consortium name="DOE Joint Genome Institute"/>
            <person name="Corrochano L.M."/>
            <person name="Kuo A."/>
            <person name="Marcet-Houben M."/>
            <person name="Polaino S."/>
            <person name="Salamov A."/>
            <person name="Villalobos J.M."/>
            <person name="Alvarez M.I."/>
            <person name="Avalos J."/>
            <person name="Benito E.P."/>
            <person name="Benoit I."/>
            <person name="Burger G."/>
            <person name="Camino L.P."/>
            <person name="Canovas D."/>
            <person name="Cerda-Olmedo E."/>
            <person name="Cheng J.-F."/>
            <person name="Dominguez A."/>
            <person name="Elias M."/>
            <person name="Eslava A.P."/>
            <person name="Glaser F."/>
            <person name="Grimwood J."/>
            <person name="Gutierrez G."/>
            <person name="Heitman J."/>
            <person name="Henrissat B."/>
            <person name="Iturriaga E.A."/>
            <person name="Lang B.F."/>
            <person name="Lavin J.L."/>
            <person name="Lee S."/>
            <person name="Li W."/>
            <person name="Lindquist E."/>
            <person name="Lopez-Garcia S."/>
            <person name="Luque E.M."/>
            <person name="Marcos A.T."/>
            <person name="Martin J."/>
            <person name="McCluskey K."/>
            <person name="Medina H.R."/>
            <person name="Miralles-Duran A."/>
            <person name="Miyazaki A."/>
            <person name="Munoz-Torres E."/>
            <person name="Oguiza J.A."/>
            <person name="Ohm R."/>
            <person name="Olmedo M."/>
            <person name="Orejas M."/>
            <person name="Ortiz-Castellanos L."/>
            <person name="Pisabarro A.G."/>
            <person name="Rodriguez-Romero J."/>
            <person name="Ruiz-Herrera J."/>
            <person name="Ruiz-Vazquez R."/>
            <person name="Sanz C."/>
            <person name="Schackwitz W."/>
            <person name="Schmutz J."/>
            <person name="Shahriari M."/>
            <person name="Shelest E."/>
            <person name="Silva-Franco F."/>
            <person name="Soanes D."/>
            <person name="Syed K."/>
            <person name="Tagua V.G."/>
            <person name="Talbot N.J."/>
            <person name="Thon M."/>
            <person name="De vries R.P."/>
            <person name="Wiebenga A."/>
            <person name="Yadav J.S."/>
            <person name="Braun E.L."/>
            <person name="Baker S."/>
            <person name="Garre V."/>
            <person name="Horwitz B."/>
            <person name="Torres-Martinez S."/>
            <person name="Idnurm A."/>
            <person name="Herrera-Estrella A."/>
            <person name="Gabaldon T."/>
            <person name="Grigoriev I.V."/>
        </authorList>
    </citation>
    <scope>NUCLEOTIDE SEQUENCE [LARGE SCALE GENOMIC DNA]</scope>
    <source>
        <strain evidence="2">NRRL 1555(-)</strain>
    </source>
</reference>
<dbReference type="EMBL" id="KV440991">
    <property type="protein sequence ID" value="OAD69592.1"/>
    <property type="molecule type" value="Genomic_DNA"/>
</dbReference>
<dbReference type="AlphaFoldDB" id="A0A162TM07"/>
<proteinExistence type="predicted"/>
<name>A0A162TM07_PHYB8</name>
<accession>A0A162TM07</accession>
<evidence type="ECO:0000313" key="1">
    <source>
        <dbReference type="EMBL" id="OAD69592.1"/>
    </source>
</evidence>
<dbReference type="OrthoDB" id="2255243at2759"/>
<protein>
    <submittedName>
        <fullName evidence="1">Uncharacterized protein</fullName>
    </submittedName>
</protein>
<sequence length="197" mass="21873">MTYDSPNDPDRRYQARPYVQDYQDTMPVLEDGLILMDWTGSQPTQDMVYPPISVIPNTFHSFVQPAQTIHPQPAATPSSSFVQQPAVASVPVPVPVPASVPEPVLDTSKPSHPEWGVLKDQEFHPLTLKHQRDLENLYQTGASIIDFHFWQANLGGYCMANMVQKTVVSPDGCCALVRRVVEGAPHPGRKNKKRGMG</sequence>
<dbReference type="Proteomes" id="UP000077315">
    <property type="component" value="Unassembled WGS sequence"/>
</dbReference>
<dbReference type="VEuPathDB" id="FungiDB:PHYBLDRAFT_172229"/>